<dbReference type="RefSeq" id="WP_056933071.1">
    <property type="nucleotide sequence ID" value="NZ_CP013050.1"/>
</dbReference>
<sequence>MGGATLRNAMRIIAALESAPEIKKAFRERGGPCWTHRDYCKCEAEELCNLALAEFLGINPGTALRSWRNLMFEMEELGIIETRLVENPRNRPRRLLKLTKDWREAFNEIYAKTKRELFEKWNY</sequence>
<dbReference type="EMBL" id="CP013050">
    <property type="protein sequence ID" value="ALM74033.1"/>
    <property type="molecule type" value="Genomic_DNA"/>
</dbReference>
<reference evidence="1 2" key="1">
    <citation type="journal article" date="2016" name="Genome Announc.">
        <title>Complete genome sequence of the hyperthermophilic and piezophilic archaeon Thermococcus barophilus Ch5, capable of growth at the expense of hydrogenogenesis from carbon monoxide and formate.</title>
        <authorList>
            <person name="Oger P."/>
            <person name="Sokolova T.G."/>
            <person name="Kozhevnikova D.A."/>
            <person name="Taranov E.A."/>
            <person name="Vannier P."/>
            <person name="Lee H.S."/>
            <person name="Kwon K.K."/>
            <person name="Kang S.G."/>
            <person name="Lee J.H."/>
            <person name="Bonch-Osmolovskaya E.A."/>
            <person name="Lebedinsky A.V."/>
        </authorList>
    </citation>
    <scope>NUCLEOTIDE SEQUENCE [LARGE SCALE GENOMIC DNA]</scope>
    <source>
        <strain evidence="2">Ch5</strain>
    </source>
</reference>
<dbReference type="AlphaFoldDB" id="A0A0S1X8C1"/>
<evidence type="ECO:0008006" key="3">
    <source>
        <dbReference type="Google" id="ProtNLM"/>
    </source>
</evidence>
<dbReference type="InterPro" id="IPR036390">
    <property type="entry name" value="WH_DNA-bd_sf"/>
</dbReference>
<dbReference type="Proteomes" id="UP000066042">
    <property type="component" value="Chromosome"/>
</dbReference>
<dbReference type="PATRIC" id="fig|55802.8.peg.51"/>
<dbReference type="GeneID" id="26135351"/>
<protein>
    <recommendedName>
        <fullName evidence="3">HTH marR-type domain-containing protein</fullName>
    </recommendedName>
</protein>
<gene>
    <name evidence="1" type="ORF">TBCH5v1_0053</name>
</gene>
<name>A0A0S1X8C1_THEBA</name>
<dbReference type="SUPFAM" id="SSF46785">
    <property type="entry name" value="Winged helix' DNA-binding domain"/>
    <property type="match status" value="1"/>
</dbReference>
<accession>A0A0S1X8C1</accession>
<evidence type="ECO:0000313" key="2">
    <source>
        <dbReference type="Proteomes" id="UP000066042"/>
    </source>
</evidence>
<proteinExistence type="predicted"/>
<dbReference type="InterPro" id="IPR036388">
    <property type="entry name" value="WH-like_DNA-bd_sf"/>
</dbReference>
<dbReference type="Gene3D" id="1.10.10.10">
    <property type="entry name" value="Winged helix-like DNA-binding domain superfamily/Winged helix DNA-binding domain"/>
    <property type="match status" value="1"/>
</dbReference>
<organism evidence="1 2">
    <name type="scientific">Thermococcus barophilus</name>
    <dbReference type="NCBI Taxonomy" id="55802"/>
    <lineage>
        <taxon>Archaea</taxon>
        <taxon>Methanobacteriati</taxon>
        <taxon>Methanobacteriota</taxon>
        <taxon>Thermococci</taxon>
        <taxon>Thermococcales</taxon>
        <taxon>Thermococcaceae</taxon>
        <taxon>Thermococcus</taxon>
    </lineage>
</organism>
<evidence type="ECO:0000313" key="1">
    <source>
        <dbReference type="EMBL" id="ALM74033.1"/>
    </source>
</evidence>